<dbReference type="InterPro" id="IPR027596">
    <property type="entry name" value="AmmeMemoSam_rS"/>
</dbReference>
<dbReference type="InterPro" id="IPR034457">
    <property type="entry name" value="Organic_radical-activating"/>
</dbReference>
<keyword evidence="5 6" id="KW-0411">Iron-sulfur</keyword>
<feature type="binding site" evidence="6">
    <location>
        <position position="67"/>
    </location>
    <ligand>
        <name>[4Fe-4S] cluster</name>
        <dbReference type="ChEBI" id="CHEBI:49883"/>
        <note>4Fe-4S-S-AdoMet</note>
    </ligand>
</feature>
<reference evidence="8" key="1">
    <citation type="journal article" date="2020" name="mSystems">
        <title>Genome- and Community-Level Interaction Insights into Carbon Utilization and Element Cycling Functions of Hydrothermarchaeota in Hydrothermal Sediment.</title>
        <authorList>
            <person name="Zhou Z."/>
            <person name="Liu Y."/>
            <person name="Xu W."/>
            <person name="Pan J."/>
            <person name="Luo Z.H."/>
            <person name="Li M."/>
        </authorList>
    </citation>
    <scope>NUCLEOTIDE SEQUENCE [LARGE SCALE GENOMIC DNA]</scope>
    <source>
        <strain evidence="8">HyVt-113</strain>
    </source>
</reference>
<evidence type="ECO:0000256" key="5">
    <source>
        <dbReference type="ARBA" id="ARBA00023014"/>
    </source>
</evidence>
<dbReference type="GO" id="GO:0051539">
    <property type="term" value="F:4 iron, 4 sulfur cluster binding"/>
    <property type="evidence" value="ECO:0007669"/>
    <property type="project" value="UniProtKB-KW"/>
</dbReference>
<sequence length="323" mass="37145">FCVVPEGKRGYCEVRENRNGIYYSLVYGNPCAVHIDPIEKKPFFHVLPGAFAFSIATAGCNFDCKFCQNWEISQAKPEETFNYDLPPEDVVALAKFYKCAVIASTYVEPTIFYEYMYDIGKILSQEDILNTYHSNGYINPNPLKELCRYLDAACIDLKGFSEKYYEELTEGHLAPVLETLKILKKEGVHTEIVNLIVPTKNDDLKMIEQMIEWIKTELGDEVPLHFTRFHPRYKLNNLPPTPVETLEKARELALKMGLKYVYIGNVPGHPGENTYCPHCHELLIRRIGYQIKAFYVKNGQCGYCGFPIKGIWSRKKQNKGRQV</sequence>
<feature type="non-terminal residue" evidence="8">
    <location>
        <position position="1"/>
    </location>
</feature>
<organism evidence="8">
    <name type="scientific">Desulfofervidus auxilii</name>
    <dbReference type="NCBI Taxonomy" id="1621989"/>
    <lineage>
        <taxon>Bacteria</taxon>
        <taxon>Pseudomonadati</taxon>
        <taxon>Thermodesulfobacteriota</taxon>
        <taxon>Candidatus Desulfofervidia</taxon>
        <taxon>Candidatus Desulfofervidales</taxon>
        <taxon>Candidatus Desulfofervidaceae</taxon>
        <taxon>Candidatus Desulfofervidus</taxon>
    </lineage>
</organism>
<dbReference type="SFLD" id="SFLDG01101">
    <property type="entry name" value="Uncharacterised_Radical_SAM_Su"/>
    <property type="match status" value="1"/>
</dbReference>
<comment type="caution">
    <text evidence="8">The sequence shown here is derived from an EMBL/GenBank/DDBJ whole genome shotgun (WGS) entry which is preliminary data.</text>
</comment>
<evidence type="ECO:0000256" key="3">
    <source>
        <dbReference type="ARBA" id="ARBA00022723"/>
    </source>
</evidence>
<dbReference type="InterPro" id="IPR006638">
    <property type="entry name" value="Elp3/MiaA/NifB-like_rSAM"/>
</dbReference>
<keyword evidence="1" id="KW-0004">4Fe-4S</keyword>
<dbReference type="InterPro" id="IPR016431">
    <property type="entry name" value="Pyrv-formate_lyase-activ_prd"/>
</dbReference>
<dbReference type="InterPro" id="IPR007197">
    <property type="entry name" value="rSAM"/>
</dbReference>
<feature type="domain" description="Radical SAM core" evidence="7">
    <location>
        <begin position="45"/>
        <end position="265"/>
    </location>
</feature>
<accession>A0A7V0I9K7</accession>
<name>A0A7V0I9K7_DESA2</name>
<evidence type="ECO:0000313" key="8">
    <source>
        <dbReference type="EMBL" id="HDD35221.1"/>
    </source>
</evidence>
<gene>
    <name evidence="8" type="primary">amrS</name>
    <name evidence="8" type="ORF">ENF30_00300</name>
</gene>
<dbReference type="PANTHER" id="PTHR30352">
    <property type="entry name" value="PYRUVATE FORMATE-LYASE-ACTIVATING ENZYME"/>
    <property type="match status" value="1"/>
</dbReference>
<keyword evidence="4 6" id="KW-0408">Iron</keyword>
<dbReference type="NCBIfam" id="TIGR04337">
    <property type="entry name" value="AmmeMemoSam_rS"/>
    <property type="match status" value="1"/>
</dbReference>
<dbReference type="GO" id="GO:0046872">
    <property type="term" value="F:metal ion binding"/>
    <property type="evidence" value="ECO:0007669"/>
    <property type="project" value="UniProtKB-KW"/>
</dbReference>
<evidence type="ECO:0000256" key="4">
    <source>
        <dbReference type="ARBA" id="ARBA00023004"/>
    </source>
</evidence>
<protein>
    <submittedName>
        <fullName evidence="8">AmmeMemoRadiSam system radical SAM enzyme</fullName>
    </submittedName>
</protein>
<proteinExistence type="predicted"/>
<dbReference type="SUPFAM" id="SSF102114">
    <property type="entry name" value="Radical SAM enzymes"/>
    <property type="match status" value="1"/>
</dbReference>
<comment type="cofactor">
    <cofactor evidence="6">
        <name>[4Fe-4S] cluster</name>
        <dbReference type="ChEBI" id="CHEBI:49883"/>
    </cofactor>
    <text evidence="6">Binds 1 [4Fe-4S] cluster. The cluster is coordinated with 3 cysteines and an exchangeable S-adenosyl-L-methionine.</text>
</comment>
<dbReference type="SMART" id="SM00729">
    <property type="entry name" value="Elp3"/>
    <property type="match status" value="1"/>
</dbReference>
<dbReference type="Proteomes" id="UP000885706">
    <property type="component" value="Unassembled WGS sequence"/>
</dbReference>
<dbReference type="CDD" id="cd01335">
    <property type="entry name" value="Radical_SAM"/>
    <property type="match status" value="1"/>
</dbReference>
<evidence type="ECO:0000259" key="7">
    <source>
        <dbReference type="PROSITE" id="PS51918"/>
    </source>
</evidence>
<feature type="binding site" evidence="6">
    <location>
        <position position="64"/>
    </location>
    <ligand>
        <name>[4Fe-4S] cluster</name>
        <dbReference type="ChEBI" id="CHEBI:49883"/>
        <note>4Fe-4S-S-AdoMet</note>
    </ligand>
</feature>
<dbReference type="InterPro" id="IPR013785">
    <property type="entry name" value="Aldolase_TIM"/>
</dbReference>
<keyword evidence="3 6" id="KW-0479">Metal-binding</keyword>
<dbReference type="EMBL" id="DQWQ01000016">
    <property type="protein sequence ID" value="HDD35221.1"/>
    <property type="molecule type" value="Genomic_DNA"/>
</dbReference>
<dbReference type="AlphaFoldDB" id="A0A7V0I9K7"/>
<evidence type="ECO:0000256" key="6">
    <source>
        <dbReference type="PIRSR" id="PIRSR004869-50"/>
    </source>
</evidence>
<dbReference type="GO" id="GO:0003824">
    <property type="term" value="F:catalytic activity"/>
    <property type="evidence" value="ECO:0007669"/>
    <property type="project" value="InterPro"/>
</dbReference>
<dbReference type="SFLD" id="SFLDS00029">
    <property type="entry name" value="Radical_SAM"/>
    <property type="match status" value="1"/>
</dbReference>
<dbReference type="PANTHER" id="PTHR30352:SF5">
    <property type="entry name" value="PYRUVATE FORMATE-LYASE 1-ACTIVATING ENZYME"/>
    <property type="match status" value="1"/>
</dbReference>
<evidence type="ECO:0000256" key="1">
    <source>
        <dbReference type="ARBA" id="ARBA00022485"/>
    </source>
</evidence>
<dbReference type="PROSITE" id="PS51918">
    <property type="entry name" value="RADICAL_SAM"/>
    <property type="match status" value="1"/>
</dbReference>
<evidence type="ECO:0000256" key="2">
    <source>
        <dbReference type="ARBA" id="ARBA00022691"/>
    </source>
</evidence>
<dbReference type="PIRSF" id="PIRSF004869">
    <property type="entry name" value="PflX_prd"/>
    <property type="match status" value="1"/>
</dbReference>
<keyword evidence="2 6" id="KW-0949">S-adenosyl-L-methionine</keyword>
<dbReference type="InterPro" id="IPR058240">
    <property type="entry name" value="rSAM_sf"/>
</dbReference>
<dbReference type="Pfam" id="PF04055">
    <property type="entry name" value="Radical_SAM"/>
    <property type="match status" value="1"/>
</dbReference>
<dbReference type="Gene3D" id="3.20.20.70">
    <property type="entry name" value="Aldolase class I"/>
    <property type="match status" value="1"/>
</dbReference>
<feature type="binding site" evidence="6">
    <location>
        <position position="60"/>
    </location>
    <ligand>
        <name>[4Fe-4S] cluster</name>
        <dbReference type="ChEBI" id="CHEBI:49883"/>
        <note>4Fe-4S-S-AdoMet</note>
    </ligand>
</feature>